<keyword evidence="7" id="KW-0694">RNA-binding</keyword>
<dbReference type="GO" id="GO:0001522">
    <property type="term" value="P:pseudouridine synthesis"/>
    <property type="evidence" value="ECO:0007669"/>
    <property type="project" value="InterPro"/>
</dbReference>
<feature type="compositionally biased region" description="Basic and acidic residues" evidence="9">
    <location>
        <begin position="386"/>
        <end position="397"/>
    </location>
</feature>
<evidence type="ECO:0000256" key="1">
    <source>
        <dbReference type="ARBA" id="ARBA00004123"/>
    </source>
</evidence>
<evidence type="ECO:0000256" key="2">
    <source>
        <dbReference type="ARBA" id="ARBA00009801"/>
    </source>
</evidence>
<proteinExistence type="inferred from homology"/>
<sequence length="534" mass="58904">MSFLVPSVIPQDLLLIQDILGPLEHAPQKKSPKIDEDIHGSDSESENASEVEIEADLVDVKDEDAEPRAITFPVESISETDSSSDSESSDSEEEPSKPPAKDLDVEEESGAAPPTTSYFQTKNELLETDVAVPDIEEVGADETLERVGEVMSIIDKTVIVKGISSDVFSSSRDRTLDCDTLLVFEDRKVLGYIYDTFGPTSQPLYQVKFNASYPIDTDKVQPSRPVFHVPQRSKFVFVEHIKRMKGSDASNMHDEEPGDDELEFSDDEAEAAHKRRLRAESRANSVSASRGGTPALMRDQDMDFYEHNPYGDHSAYDEDFGAGPSRPAPMPYDDPYSDEYNNVPPADLEPPSLPPLPTPHSRTNSFQDGSSGRSRGRQRGLGRPEGSGRGRGRERGRGGRGWGDNNHTSRRSEERGREMSEPYGRHPQRPLSPTTMAIARATGQFPDGSDFSPHSASGTPAASWTFDPSQQFNVGYPSPFVQPHINPRFASAFGLNVYPQPQPQPYYYQPALSAGGGWNNEWTVHGNDESKNAP</sequence>
<evidence type="ECO:0000313" key="11">
    <source>
        <dbReference type="Proteomes" id="UP001219525"/>
    </source>
</evidence>
<dbReference type="EMBL" id="JARJCW010000109">
    <property type="protein sequence ID" value="KAJ7193297.1"/>
    <property type="molecule type" value="Genomic_DNA"/>
</dbReference>
<gene>
    <name evidence="10" type="ORF">GGX14DRAFT_588924</name>
</gene>
<feature type="compositionally biased region" description="Acidic residues" evidence="9">
    <location>
        <begin position="43"/>
        <end position="65"/>
    </location>
</feature>
<feature type="compositionally biased region" description="Polar residues" evidence="9">
    <location>
        <begin position="452"/>
        <end position="462"/>
    </location>
</feature>
<feature type="compositionally biased region" description="Basic and acidic residues" evidence="9">
    <location>
        <begin position="94"/>
        <end position="103"/>
    </location>
</feature>
<dbReference type="PANTHER" id="PTHR31633:SF1">
    <property type="entry name" value="H_ACA RIBONUCLEOPROTEIN COMPLEX NON-CORE SUBUNIT NAF1"/>
    <property type="match status" value="1"/>
</dbReference>
<comment type="caution">
    <text evidence="10">The sequence shown here is derived from an EMBL/GenBank/DDBJ whole genome shotgun (WGS) entry which is preliminary data.</text>
</comment>
<dbReference type="GO" id="GO:0003723">
    <property type="term" value="F:RNA binding"/>
    <property type="evidence" value="ECO:0007669"/>
    <property type="project" value="UniProtKB-KW"/>
</dbReference>
<dbReference type="InterPro" id="IPR007504">
    <property type="entry name" value="H/ACA_rnp_Gar1/Naf1"/>
</dbReference>
<keyword evidence="11" id="KW-1185">Reference proteome</keyword>
<dbReference type="PANTHER" id="PTHR31633">
    <property type="entry name" value="H/ACA RIBONUCLEOPROTEIN COMPLEX NON-CORE SUBUNIT NAF1"/>
    <property type="match status" value="1"/>
</dbReference>
<feature type="region of interest" description="Disordered" evidence="9">
    <location>
        <begin position="25"/>
        <end position="117"/>
    </location>
</feature>
<dbReference type="Gene3D" id="2.40.10.230">
    <property type="entry name" value="Probable tRNA pseudouridine synthase domain"/>
    <property type="match status" value="1"/>
</dbReference>
<comment type="subcellular location">
    <subcellularLocation>
        <location evidence="1">Nucleus</location>
    </subcellularLocation>
</comment>
<name>A0AAD6XZ00_9AGAR</name>
<feature type="compositionally biased region" description="Acidic residues" evidence="9">
    <location>
        <begin position="256"/>
        <end position="269"/>
    </location>
</feature>
<feature type="compositionally biased region" description="Acidic residues" evidence="9">
    <location>
        <begin position="82"/>
        <end position="93"/>
    </location>
</feature>
<evidence type="ECO:0000256" key="6">
    <source>
        <dbReference type="ARBA" id="ARBA00022553"/>
    </source>
</evidence>
<feature type="compositionally biased region" description="Pro residues" evidence="9">
    <location>
        <begin position="347"/>
        <end position="358"/>
    </location>
</feature>
<dbReference type="GO" id="GO:0006364">
    <property type="term" value="P:rRNA processing"/>
    <property type="evidence" value="ECO:0007669"/>
    <property type="project" value="UniProtKB-KW"/>
</dbReference>
<evidence type="ECO:0000256" key="8">
    <source>
        <dbReference type="ARBA" id="ARBA00023242"/>
    </source>
</evidence>
<organism evidence="10 11">
    <name type="scientific">Mycena pura</name>
    <dbReference type="NCBI Taxonomy" id="153505"/>
    <lineage>
        <taxon>Eukaryota</taxon>
        <taxon>Fungi</taxon>
        <taxon>Dikarya</taxon>
        <taxon>Basidiomycota</taxon>
        <taxon>Agaricomycotina</taxon>
        <taxon>Agaricomycetes</taxon>
        <taxon>Agaricomycetidae</taxon>
        <taxon>Agaricales</taxon>
        <taxon>Marasmiineae</taxon>
        <taxon>Mycenaceae</taxon>
        <taxon>Mycena</taxon>
    </lineage>
</organism>
<feature type="compositionally biased region" description="Basic and acidic residues" evidence="9">
    <location>
        <begin position="32"/>
        <end position="42"/>
    </location>
</feature>
<evidence type="ECO:0000256" key="5">
    <source>
        <dbReference type="ARBA" id="ARBA00022552"/>
    </source>
</evidence>
<evidence type="ECO:0000256" key="3">
    <source>
        <dbReference type="ARBA" id="ARBA00021438"/>
    </source>
</evidence>
<evidence type="ECO:0000256" key="9">
    <source>
        <dbReference type="SAM" id="MobiDB-lite"/>
    </source>
</evidence>
<dbReference type="GO" id="GO:0000493">
    <property type="term" value="P:box H/ACA snoRNP assembly"/>
    <property type="evidence" value="ECO:0007669"/>
    <property type="project" value="InterPro"/>
</dbReference>
<protein>
    <recommendedName>
        <fullName evidence="3">H/ACA ribonucleoprotein complex non-core subunit NAF1</fullName>
    </recommendedName>
</protein>
<accession>A0AAD6XZ00</accession>
<dbReference type="InterPro" id="IPR009000">
    <property type="entry name" value="Transl_B-barrel_sf"/>
</dbReference>
<dbReference type="Pfam" id="PF04410">
    <property type="entry name" value="Gar1"/>
    <property type="match status" value="1"/>
</dbReference>
<reference evidence="10" key="1">
    <citation type="submission" date="2023-03" db="EMBL/GenBank/DDBJ databases">
        <title>Massive genome expansion in bonnet fungi (Mycena s.s.) driven by repeated elements and novel gene families across ecological guilds.</title>
        <authorList>
            <consortium name="Lawrence Berkeley National Laboratory"/>
            <person name="Harder C.B."/>
            <person name="Miyauchi S."/>
            <person name="Viragh M."/>
            <person name="Kuo A."/>
            <person name="Thoen E."/>
            <person name="Andreopoulos B."/>
            <person name="Lu D."/>
            <person name="Skrede I."/>
            <person name="Drula E."/>
            <person name="Henrissat B."/>
            <person name="Morin E."/>
            <person name="Kohler A."/>
            <person name="Barry K."/>
            <person name="LaButti K."/>
            <person name="Morin E."/>
            <person name="Salamov A."/>
            <person name="Lipzen A."/>
            <person name="Mereny Z."/>
            <person name="Hegedus B."/>
            <person name="Baldrian P."/>
            <person name="Stursova M."/>
            <person name="Weitz H."/>
            <person name="Taylor A."/>
            <person name="Grigoriev I.V."/>
            <person name="Nagy L.G."/>
            <person name="Martin F."/>
            <person name="Kauserud H."/>
        </authorList>
    </citation>
    <scope>NUCLEOTIDE SEQUENCE</scope>
    <source>
        <strain evidence="10">9144</strain>
    </source>
</reference>
<comment type="similarity">
    <text evidence="2">Belongs to the NAF1 family.</text>
</comment>
<dbReference type="GO" id="GO:0005732">
    <property type="term" value="C:sno(s)RNA-containing ribonucleoprotein complex"/>
    <property type="evidence" value="ECO:0007669"/>
    <property type="project" value="InterPro"/>
</dbReference>
<dbReference type="InterPro" id="IPR038664">
    <property type="entry name" value="Gar1/Naf1_Cbf5-bd_sf"/>
</dbReference>
<dbReference type="Proteomes" id="UP001219525">
    <property type="component" value="Unassembled WGS sequence"/>
</dbReference>
<dbReference type="AlphaFoldDB" id="A0AAD6XZ00"/>
<feature type="compositionally biased region" description="Basic and acidic residues" evidence="9">
    <location>
        <begin position="298"/>
        <end position="316"/>
    </location>
</feature>
<feature type="region of interest" description="Disordered" evidence="9">
    <location>
        <begin position="246"/>
        <end position="462"/>
    </location>
</feature>
<evidence type="ECO:0000256" key="4">
    <source>
        <dbReference type="ARBA" id="ARBA00022517"/>
    </source>
</evidence>
<feature type="compositionally biased region" description="Basic and acidic residues" evidence="9">
    <location>
        <begin position="410"/>
        <end position="424"/>
    </location>
</feature>
<keyword evidence="8" id="KW-0539">Nucleus</keyword>
<dbReference type="GO" id="GO:0005634">
    <property type="term" value="C:nucleus"/>
    <property type="evidence" value="ECO:0007669"/>
    <property type="project" value="UniProtKB-SubCell"/>
</dbReference>
<evidence type="ECO:0000313" key="10">
    <source>
        <dbReference type="EMBL" id="KAJ7193297.1"/>
    </source>
</evidence>
<keyword evidence="4" id="KW-0690">Ribosome biogenesis</keyword>
<evidence type="ECO:0000256" key="7">
    <source>
        <dbReference type="ARBA" id="ARBA00022884"/>
    </source>
</evidence>
<keyword evidence="5" id="KW-0698">rRNA processing</keyword>
<dbReference type="SUPFAM" id="SSF50447">
    <property type="entry name" value="Translation proteins"/>
    <property type="match status" value="1"/>
</dbReference>
<dbReference type="InterPro" id="IPR040309">
    <property type="entry name" value="Naf1"/>
</dbReference>
<keyword evidence="6" id="KW-0597">Phosphoprotein</keyword>